<evidence type="ECO:0000313" key="5">
    <source>
        <dbReference type="Proteomes" id="UP000092993"/>
    </source>
</evidence>
<dbReference type="STRING" id="5627.A0A1C7M313"/>
<feature type="region of interest" description="Disordered" evidence="1">
    <location>
        <begin position="184"/>
        <end position="219"/>
    </location>
</feature>
<feature type="chain" id="PRO_5008888900" description="Extracellular serine-rich protein" evidence="3">
    <location>
        <begin position="20"/>
        <end position="458"/>
    </location>
</feature>
<evidence type="ECO:0000256" key="3">
    <source>
        <dbReference type="SAM" id="SignalP"/>
    </source>
</evidence>
<reference evidence="4 5" key="1">
    <citation type="submission" date="2016-03" db="EMBL/GenBank/DDBJ databases">
        <title>Whole genome sequencing of Grifola frondosa 9006-11.</title>
        <authorList>
            <person name="Min B."/>
            <person name="Park H."/>
            <person name="Kim J.-G."/>
            <person name="Cho H."/>
            <person name="Oh Y.-L."/>
            <person name="Kong W.-S."/>
            <person name="Choi I.-G."/>
        </authorList>
    </citation>
    <scope>NUCLEOTIDE SEQUENCE [LARGE SCALE GENOMIC DNA]</scope>
    <source>
        <strain evidence="4 5">9006-11</strain>
    </source>
</reference>
<dbReference type="SUPFAM" id="SSF49503">
    <property type="entry name" value="Cupredoxins"/>
    <property type="match status" value="1"/>
</dbReference>
<evidence type="ECO:0000256" key="2">
    <source>
        <dbReference type="SAM" id="Phobius"/>
    </source>
</evidence>
<proteinExistence type="predicted"/>
<accession>A0A1C7M313</accession>
<dbReference type="InterPro" id="IPR052953">
    <property type="entry name" value="Ser-rich/MCO-related"/>
</dbReference>
<name>A0A1C7M313_GRIFR</name>
<feature type="transmembrane region" description="Helical" evidence="2">
    <location>
        <begin position="231"/>
        <end position="256"/>
    </location>
</feature>
<evidence type="ECO:0000313" key="4">
    <source>
        <dbReference type="EMBL" id="OBZ71305.1"/>
    </source>
</evidence>
<dbReference type="AlphaFoldDB" id="A0A1C7M313"/>
<feature type="compositionally biased region" description="Low complexity" evidence="1">
    <location>
        <begin position="314"/>
        <end position="327"/>
    </location>
</feature>
<dbReference type="Proteomes" id="UP000092993">
    <property type="component" value="Unassembled WGS sequence"/>
</dbReference>
<protein>
    <recommendedName>
        <fullName evidence="6">Extracellular serine-rich protein</fullName>
    </recommendedName>
</protein>
<keyword evidence="5" id="KW-1185">Reference proteome</keyword>
<feature type="region of interest" description="Disordered" evidence="1">
    <location>
        <begin position="310"/>
        <end position="329"/>
    </location>
</feature>
<dbReference type="OMA" id="RTIMRAP"/>
<comment type="caution">
    <text evidence="4">The sequence shown here is derived from an EMBL/GenBank/DDBJ whole genome shotgun (WGS) entry which is preliminary data.</text>
</comment>
<feature type="compositionally biased region" description="Polar residues" evidence="1">
    <location>
        <begin position="203"/>
        <end position="217"/>
    </location>
</feature>
<keyword evidence="2" id="KW-1133">Transmembrane helix</keyword>
<dbReference type="EMBL" id="LUGG01000011">
    <property type="protein sequence ID" value="OBZ71305.1"/>
    <property type="molecule type" value="Genomic_DNA"/>
</dbReference>
<feature type="compositionally biased region" description="Low complexity" evidence="1">
    <location>
        <begin position="184"/>
        <end position="201"/>
    </location>
</feature>
<organism evidence="4 5">
    <name type="scientific">Grifola frondosa</name>
    <name type="common">Maitake</name>
    <name type="synonym">Polyporus frondosus</name>
    <dbReference type="NCBI Taxonomy" id="5627"/>
    <lineage>
        <taxon>Eukaryota</taxon>
        <taxon>Fungi</taxon>
        <taxon>Dikarya</taxon>
        <taxon>Basidiomycota</taxon>
        <taxon>Agaricomycotina</taxon>
        <taxon>Agaricomycetes</taxon>
        <taxon>Polyporales</taxon>
        <taxon>Grifolaceae</taxon>
        <taxon>Grifola</taxon>
    </lineage>
</organism>
<dbReference type="CDD" id="cd00920">
    <property type="entry name" value="Cupredoxin"/>
    <property type="match status" value="1"/>
</dbReference>
<keyword evidence="3" id="KW-0732">Signal</keyword>
<dbReference type="OrthoDB" id="2331100at2759"/>
<sequence length="458" mass="47869">MRFVLPLFSSLVFFTALVATNDVIINVGNHGLLFTPSSVQADVGTNVVFIFNGAPSNHSVSQSSFDRPCEQLVDGFDSGYIVVTSNTTSDFPTWELTITDSEPIWFYCAQEGPPVHCISGMVGSINPGSGQFDSFQAAARSASTVFPASLALSGVGATASSPPGPLTGSISSYDVHTGFSVISRPTAPSSPTSTSPPSISTGHGWTTNASNPSSSSGIAVPSGVAHSNRELGVVVGSAVGGLVGFISLLLIVGFMWRSRTQRRSRVTTYGVDPFLTNSSDGLGPIHSSAMRTSSLDTVLDIEALSTDAAAGSDSKSISPTNPFSSSSGVAGDEMWPSVTAVPGAPSVISKSRQPLKSVSIIPPFPRNPSILYTLLLGSPPPPSPCPLTGLYQRTHHYCALSGRIRHTLRPPAHLARVLQTRTSPAPAFGEEFDGEYGNVVYIVGMQEDTIGSIGNYVR</sequence>
<dbReference type="PANTHER" id="PTHR34883">
    <property type="entry name" value="SERINE-RICH PROTEIN, PUTATIVE-RELATED-RELATED"/>
    <property type="match status" value="1"/>
</dbReference>
<dbReference type="PANTHER" id="PTHR34883:SF15">
    <property type="entry name" value="EXTRACELLULAR SERINE-RICH PROTEIN"/>
    <property type="match status" value="1"/>
</dbReference>
<evidence type="ECO:0008006" key="6">
    <source>
        <dbReference type="Google" id="ProtNLM"/>
    </source>
</evidence>
<keyword evidence="2" id="KW-0472">Membrane</keyword>
<gene>
    <name evidence="4" type="ORF">A0H81_08571</name>
</gene>
<evidence type="ECO:0000256" key="1">
    <source>
        <dbReference type="SAM" id="MobiDB-lite"/>
    </source>
</evidence>
<dbReference type="InterPro" id="IPR008972">
    <property type="entry name" value="Cupredoxin"/>
</dbReference>
<dbReference type="Gene3D" id="2.60.40.420">
    <property type="entry name" value="Cupredoxins - blue copper proteins"/>
    <property type="match status" value="1"/>
</dbReference>
<keyword evidence="2" id="KW-0812">Transmembrane</keyword>
<feature type="signal peptide" evidence="3">
    <location>
        <begin position="1"/>
        <end position="19"/>
    </location>
</feature>